<keyword evidence="1" id="KW-1133">Transmembrane helix</keyword>
<gene>
    <name evidence="2" type="ORF">Mia14_0095</name>
</gene>
<dbReference type="KEGG" id="marh:Mia14_0095"/>
<proteinExistence type="predicted"/>
<dbReference type="AlphaFoldDB" id="A0A218NLV0"/>
<evidence type="ECO:0000313" key="2">
    <source>
        <dbReference type="EMBL" id="ASI13438.1"/>
    </source>
</evidence>
<evidence type="ECO:0000256" key="1">
    <source>
        <dbReference type="SAM" id="Phobius"/>
    </source>
</evidence>
<evidence type="ECO:0000313" key="3">
    <source>
        <dbReference type="Proteomes" id="UP000197679"/>
    </source>
</evidence>
<dbReference type="Proteomes" id="UP000197679">
    <property type="component" value="Chromosome"/>
</dbReference>
<protein>
    <submittedName>
        <fullName evidence="2">Uncharacterized protein</fullName>
    </submittedName>
</protein>
<dbReference type="GeneID" id="33313655"/>
<keyword evidence="1" id="KW-0472">Membrane</keyword>
<accession>A0A218NLV0</accession>
<sequence>MNEKSKKVIMLVVSIVIAMTFISSYLNSDFNSTTPTAPSKSAVKLQPVPFFGSANAIIRNYTSSLYVYENTTDVTNASKLTSLNSSLSSALNVIPSYGETSLPNGYYLRLTGSAVSASQTLKKEFGNEIILKSDALVNIIGNYTSSLYVYENVTGASNLTSLNSNLASAFIALGINDEYPIKNGYDIIKVGSVNNITESLRKEFGNKIILKPTITVDAVPMTYSSKYGDIGIYFNATTLYTLDNVSISAVNSTIPVSIIATVTDNDKPYQVVLKPIE</sequence>
<feature type="transmembrane region" description="Helical" evidence="1">
    <location>
        <begin position="7"/>
        <end position="26"/>
    </location>
</feature>
<dbReference type="EMBL" id="CP019964">
    <property type="protein sequence ID" value="ASI13438.1"/>
    <property type="molecule type" value="Genomic_DNA"/>
</dbReference>
<name>A0A218NLV0_9ARCH</name>
<keyword evidence="3" id="KW-1185">Reference proteome</keyword>
<dbReference type="RefSeq" id="WP_088819606.1">
    <property type="nucleotide sequence ID" value="NZ_CP019964.1"/>
</dbReference>
<organism evidence="2 3">
    <name type="scientific">Candidatus Mancarchaeum acidiphilum</name>
    <dbReference type="NCBI Taxonomy" id="1920749"/>
    <lineage>
        <taxon>Archaea</taxon>
        <taxon>Candidatus Micrarchaeota</taxon>
        <taxon>Candidatus Mancarchaeum</taxon>
    </lineage>
</organism>
<reference evidence="2 3" key="1">
    <citation type="journal article" date="2017" name="Nat. Commun.">
        <title>'ARMAN' archaea depend on association with euryarchaeal host in culture and in situ.</title>
        <authorList>
            <person name="Golyshina O."/>
            <person name="Toshchakov S."/>
            <person name="Makarova K."/>
            <person name="Gavrilov S."/>
            <person name="Korzhenkov A."/>
            <person name="La Cono V."/>
            <person name="Arcadi E."/>
            <person name="Nechitaylo T."/>
            <person name="Ferrer M."/>
            <person name="Kublanov I."/>
            <person name="Wolf Y."/>
            <person name="Yakimov M."/>
            <person name="Golyshin P."/>
            <person name="Slesarev A."/>
            <person name="Kozyavkin S."/>
        </authorList>
    </citation>
    <scope>NUCLEOTIDE SEQUENCE [LARGE SCALE GENOMIC DNA]</scope>
    <source>
        <strain evidence="2 3">Mia14</strain>
    </source>
</reference>
<keyword evidence="1" id="KW-0812">Transmembrane</keyword>